<dbReference type="Pfam" id="PF21478">
    <property type="entry name" value="GcvP2_C"/>
    <property type="match status" value="1"/>
</dbReference>
<dbReference type="Gene3D" id="3.40.640.10">
    <property type="entry name" value="Type I PLP-dependent aspartate aminotransferase-like (Major domain)"/>
    <property type="match status" value="1"/>
</dbReference>
<dbReference type="Gene3D" id="6.20.440.10">
    <property type="match status" value="1"/>
</dbReference>
<dbReference type="GO" id="GO:0019464">
    <property type="term" value="P:glycine decarboxylation via glycine cleavage system"/>
    <property type="evidence" value="ECO:0007669"/>
    <property type="project" value="UniProtKB-UniRule"/>
</dbReference>
<evidence type="ECO:0000313" key="7">
    <source>
        <dbReference type="EMBL" id="TLD00163.1"/>
    </source>
</evidence>
<dbReference type="InterPro" id="IPR020581">
    <property type="entry name" value="GDC_P"/>
</dbReference>
<dbReference type="InterPro" id="IPR015422">
    <property type="entry name" value="PyrdxlP-dep_Trfase_small"/>
</dbReference>
<dbReference type="HAMAP" id="MF_00713">
    <property type="entry name" value="GcvPB"/>
    <property type="match status" value="1"/>
</dbReference>
<evidence type="ECO:0000256" key="4">
    <source>
        <dbReference type="ARBA" id="ARBA00049026"/>
    </source>
</evidence>
<dbReference type="FunFam" id="3.90.1150.10:FF:000014">
    <property type="entry name" value="Probable glycine dehydrogenase (decarboxylating) subunit 2"/>
    <property type="match status" value="1"/>
</dbReference>
<dbReference type="NCBIfam" id="NF003346">
    <property type="entry name" value="PRK04366.1"/>
    <property type="match status" value="1"/>
</dbReference>
<evidence type="ECO:0000259" key="6">
    <source>
        <dbReference type="Pfam" id="PF21478"/>
    </source>
</evidence>
<evidence type="ECO:0000256" key="5">
    <source>
        <dbReference type="HAMAP-Rule" id="MF_00713"/>
    </source>
</evidence>
<comment type="function">
    <text evidence="1 5">The glycine cleavage system catalyzes the degradation of glycine. The P protein binds the alpha-amino group of glycine through its pyridoxal phosphate cofactor; CO(2) is released and the remaining methylamine moiety is then transferred to the lipoamide cofactor of the H protein.</text>
</comment>
<comment type="caution">
    <text evidence="7">The sequence shown here is derived from an EMBL/GenBank/DDBJ whole genome shotgun (WGS) entry which is preliminary data.</text>
</comment>
<reference evidence="7 8" key="1">
    <citation type="journal article" date="2019" name="Anaerobe">
        <title>Detection of Robinsoniella peoriensis in multiple bone samples of a trauma patient.</title>
        <authorList>
            <person name="Schrottner P."/>
            <person name="Hartwich K."/>
            <person name="Bunk B."/>
            <person name="Schober I."/>
            <person name="Helbig S."/>
            <person name="Rudolph W.W."/>
            <person name="Gunzer F."/>
        </authorList>
    </citation>
    <scope>NUCLEOTIDE SEQUENCE [LARGE SCALE GENOMIC DNA]</scope>
    <source>
        <strain evidence="7 8">DSM 106044</strain>
    </source>
</reference>
<dbReference type="FunFam" id="3.40.640.10:FF:000224">
    <property type="entry name" value="Probable glycine dehydrogenase (decarboxylating) subunit 2"/>
    <property type="match status" value="1"/>
</dbReference>
<dbReference type="GO" id="GO:0005960">
    <property type="term" value="C:glycine cleavage complex"/>
    <property type="evidence" value="ECO:0007669"/>
    <property type="project" value="TreeGrafter"/>
</dbReference>
<dbReference type="Gene3D" id="3.90.1150.10">
    <property type="entry name" value="Aspartate Aminotransferase, domain 1"/>
    <property type="match status" value="1"/>
</dbReference>
<dbReference type="InterPro" id="IPR015424">
    <property type="entry name" value="PyrdxlP-dep_Trfase"/>
</dbReference>
<dbReference type="RefSeq" id="WP_138002761.1">
    <property type="nucleotide sequence ID" value="NZ_QGQD01000058.1"/>
</dbReference>
<dbReference type="InterPro" id="IPR023012">
    <property type="entry name" value="GcvPB"/>
</dbReference>
<accession>A0A4U8Q7R1</accession>
<feature type="domain" description="Glycine dehydrogenase C-terminal" evidence="6">
    <location>
        <begin position="357"/>
        <end position="459"/>
    </location>
</feature>
<organism evidence="7 8">
    <name type="scientific">Robinsoniella peoriensis</name>
    <dbReference type="NCBI Taxonomy" id="180332"/>
    <lineage>
        <taxon>Bacteria</taxon>
        <taxon>Bacillati</taxon>
        <taxon>Bacillota</taxon>
        <taxon>Clostridia</taxon>
        <taxon>Lachnospirales</taxon>
        <taxon>Lachnospiraceae</taxon>
        <taxon>Robinsoniella</taxon>
    </lineage>
</organism>
<dbReference type="EMBL" id="QGQD01000058">
    <property type="protein sequence ID" value="TLD00163.1"/>
    <property type="molecule type" value="Genomic_DNA"/>
</dbReference>
<proteinExistence type="inferred from homology"/>
<dbReference type="STRING" id="180332.GCA_000797495_03031"/>
<evidence type="ECO:0000256" key="1">
    <source>
        <dbReference type="ARBA" id="ARBA00003788"/>
    </source>
</evidence>
<evidence type="ECO:0000256" key="3">
    <source>
        <dbReference type="ARBA" id="ARBA00023002"/>
    </source>
</evidence>
<dbReference type="GO" id="GO:0030170">
    <property type="term" value="F:pyridoxal phosphate binding"/>
    <property type="evidence" value="ECO:0007669"/>
    <property type="project" value="TreeGrafter"/>
</dbReference>
<comment type="cofactor">
    <cofactor evidence="5">
        <name>pyridoxal 5'-phosphate</name>
        <dbReference type="ChEBI" id="CHEBI:597326"/>
    </cofactor>
</comment>
<dbReference type="EC" id="1.4.4.2" evidence="5"/>
<keyword evidence="3 5" id="KW-0560">Oxidoreductase</keyword>
<protein>
    <recommendedName>
        <fullName evidence="5">Probable glycine dehydrogenase (decarboxylating) subunit 2</fullName>
        <ecNumber evidence="5">1.4.4.2</ecNumber>
    </recommendedName>
    <alternativeName>
        <fullName evidence="5">Glycine cleavage system P-protein subunit 2</fullName>
    </alternativeName>
    <alternativeName>
        <fullName evidence="5">Glycine decarboxylase subunit 2</fullName>
    </alternativeName>
    <alternativeName>
        <fullName evidence="5">Glycine dehydrogenase (aminomethyl-transferring) subunit 2</fullName>
    </alternativeName>
</protein>
<evidence type="ECO:0000313" key="8">
    <source>
        <dbReference type="Proteomes" id="UP000306509"/>
    </source>
</evidence>
<comment type="catalytic activity">
    <reaction evidence="4 5">
        <text>N(6)-[(R)-lipoyl]-L-lysyl-[glycine-cleavage complex H protein] + glycine + H(+) = N(6)-[(R)-S(8)-aminomethyldihydrolipoyl]-L-lysyl-[glycine-cleavage complex H protein] + CO2</text>
        <dbReference type="Rhea" id="RHEA:24304"/>
        <dbReference type="Rhea" id="RHEA-COMP:10494"/>
        <dbReference type="Rhea" id="RHEA-COMP:10495"/>
        <dbReference type="ChEBI" id="CHEBI:15378"/>
        <dbReference type="ChEBI" id="CHEBI:16526"/>
        <dbReference type="ChEBI" id="CHEBI:57305"/>
        <dbReference type="ChEBI" id="CHEBI:83099"/>
        <dbReference type="ChEBI" id="CHEBI:83143"/>
        <dbReference type="EC" id="1.4.4.2"/>
    </reaction>
</comment>
<evidence type="ECO:0000256" key="2">
    <source>
        <dbReference type="ARBA" id="ARBA00022898"/>
    </source>
</evidence>
<dbReference type="SUPFAM" id="SSF53383">
    <property type="entry name" value="PLP-dependent transferases"/>
    <property type="match status" value="1"/>
</dbReference>
<dbReference type="InterPro" id="IPR015421">
    <property type="entry name" value="PyrdxlP-dep_Trfase_major"/>
</dbReference>
<comment type="similarity">
    <text evidence="5">Belongs to the GcvP family. C-terminal subunit subfamily.</text>
</comment>
<gene>
    <name evidence="5 7" type="primary">gcvPB</name>
    <name evidence="7" type="ORF">DSM106044_03002</name>
</gene>
<keyword evidence="8" id="KW-1185">Reference proteome</keyword>
<dbReference type="PANTHER" id="PTHR11773">
    <property type="entry name" value="GLYCINE DEHYDROGENASE, DECARBOXYLATING"/>
    <property type="match status" value="1"/>
</dbReference>
<dbReference type="AlphaFoldDB" id="A0A4U8Q7R1"/>
<dbReference type="GO" id="GO:0004375">
    <property type="term" value="F:glycine dehydrogenase (decarboxylating) activity"/>
    <property type="evidence" value="ECO:0007669"/>
    <property type="project" value="UniProtKB-EC"/>
</dbReference>
<dbReference type="GO" id="GO:0016594">
    <property type="term" value="F:glycine binding"/>
    <property type="evidence" value="ECO:0007669"/>
    <property type="project" value="TreeGrafter"/>
</dbReference>
<dbReference type="InterPro" id="IPR049316">
    <property type="entry name" value="GDC-P_C"/>
</dbReference>
<dbReference type="PANTHER" id="PTHR11773:SF1">
    <property type="entry name" value="GLYCINE DEHYDROGENASE (DECARBOXYLATING), MITOCHONDRIAL"/>
    <property type="match status" value="1"/>
</dbReference>
<dbReference type="Proteomes" id="UP000306509">
    <property type="component" value="Unassembled WGS sequence"/>
</dbReference>
<dbReference type="GO" id="GO:0005829">
    <property type="term" value="C:cytosol"/>
    <property type="evidence" value="ECO:0007669"/>
    <property type="project" value="TreeGrafter"/>
</dbReference>
<sequence length="499" mass="54906">MKLLFEQSACGRGCDILWKCDVPAVQHKGMEREKKLNLPQMSEIDISRHYTKLAENTYGVNTGFYPLGSCTMKYNPKVNEDIAALPGFTEIHPLQPVETIQGCLKVLKLAEKIFCEITGMDGMSFQPAAGAHGEFTGLLLIKAYHEKRGDIKRTKMIVPDSAHGTNPASAAMAGYTIVNIPSMEDGCVDLKQLKAAVGEDTAGLMLTNPNTAGLFDKNILEITRIVHEAGGLNYYDGANLNAVMGIVRPGDMGFDIVHLNLHKTFATPHGGGGPGSGPCGCMEFLMPYLPGPRVCHNNHSTDQNTLLSGMDGSGFELHLMETPESIGMVKEFYGNFLVVVRALSYILTLGREGIKEASQAAVLNANYMMHRLKGHYEMAYGGPCMHEFVMSLAKMKQETGVTAMDAAKSMLDYRLHPPTMYFPLIVQEALMVEPTETESRETLDDAVDILLKIYREAYENPQKLHQSPGSTIIGRPDEVKAARKPKLRYIPENESGWQN</sequence>
<comment type="subunit">
    <text evidence="5">The glycine cleavage system is composed of four proteins: P, T, L and H. In this organism, the P 'protein' is a heterodimer of two subunits.</text>
</comment>
<name>A0A4U8Q7R1_9FIRM</name>
<keyword evidence="2 5" id="KW-0663">Pyridoxal phosphate</keyword>
<feature type="modified residue" description="N6-(pyridoxal phosphate)lysine" evidence="5">
    <location>
        <position position="263"/>
    </location>
</feature>